<sequence>MRYAKARFFAFYCPVSRANSFIKKRFRPGSRCTPHLTLKRSEIKFFPFCRSHCVFLRFILSLIAVLCCLLR</sequence>
<keyword evidence="1" id="KW-0812">Transmembrane</keyword>
<feature type="transmembrane region" description="Helical" evidence="1">
    <location>
        <begin position="44"/>
        <end position="70"/>
    </location>
</feature>
<gene>
    <name evidence="3" type="ORF">CWM98_06160</name>
    <name evidence="2" type="ORF">CWN47_13205</name>
</gene>
<dbReference type="Proteomes" id="UP000234473">
    <property type="component" value="Unassembled WGS sequence"/>
</dbReference>
<comment type="caution">
    <text evidence="2">The sequence shown here is derived from an EMBL/GenBank/DDBJ whole genome shotgun (WGS) entry which is preliminary data.</text>
</comment>
<proteinExistence type="predicted"/>
<organism evidence="2 4">
    <name type="scientific">Klebsiella variicola</name>
    <dbReference type="NCBI Taxonomy" id="244366"/>
    <lineage>
        <taxon>Bacteria</taxon>
        <taxon>Pseudomonadati</taxon>
        <taxon>Pseudomonadota</taxon>
        <taxon>Gammaproteobacteria</taxon>
        <taxon>Enterobacterales</taxon>
        <taxon>Enterobacteriaceae</taxon>
        <taxon>Klebsiella/Raoultella group</taxon>
        <taxon>Klebsiella</taxon>
        <taxon>Klebsiella pneumoniae complex</taxon>
    </lineage>
</organism>
<evidence type="ECO:0000313" key="3">
    <source>
        <dbReference type="EMBL" id="PLP47652.1"/>
    </source>
</evidence>
<dbReference type="Proteomes" id="UP000234412">
    <property type="component" value="Unassembled WGS sequence"/>
</dbReference>
<evidence type="ECO:0000256" key="1">
    <source>
        <dbReference type="SAM" id="Phobius"/>
    </source>
</evidence>
<dbReference type="AlphaFoldDB" id="A0A2N4Z1Y4"/>
<dbReference type="EMBL" id="PIDP01000386">
    <property type="protein sequence ID" value="PLM94746.1"/>
    <property type="molecule type" value="Genomic_DNA"/>
</dbReference>
<reference evidence="4 5" key="1">
    <citation type="submission" date="2017-11" db="EMBL/GenBank/DDBJ databases">
        <authorList>
            <person name="Han C.G."/>
        </authorList>
    </citation>
    <scope>NUCLEOTIDE SEQUENCE [LARGE SCALE GENOMIC DNA]</scope>
    <source>
        <strain evidence="3 5">A5</strain>
        <strain evidence="2 4">A8</strain>
    </source>
</reference>
<accession>A0A2N4Z1Y4</accession>
<dbReference type="EMBL" id="PICB01000202">
    <property type="protein sequence ID" value="PLP47652.1"/>
    <property type="molecule type" value="Genomic_DNA"/>
</dbReference>
<reference evidence="4 5" key="2">
    <citation type="submission" date="2018-01" db="EMBL/GenBank/DDBJ databases">
        <title>Genomic study of Klebsiella pneumoniae.</title>
        <authorList>
            <person name="Yang Y."/>
            <person name="Bicalho R."/>
        </authorList>
    </citation>
    <scope>NUCLEOTIDE SEQUENCE [LARGE SCALE GENOMIC DNA]</scope>
    <source>
        <strain evidence="3 5">A5</strain>
        <strain evidence="2 4">A8</strain>
    </source>
</reference>
<evidence type="ECO:0000313" key="2">
    <source>
        <dbReference type="EMBL" id="PLM94746.1"/>
    </source>
</evidence>
<name>A0A2N4Z1Y4_KLEVA</name>
<keyword evidence="1" id="KW-0472">Membrane</keyword>
<protein>
    <submittedName>
        <fullName evidence="2">Uncharacterized protein</fullName>
    </submittedName>
</protein>
<evidence type="ECO:0000313" key="4">
    <source>
        <dbReference type="Proteomes" id="UP000234412"/>
    </source>
</evidence>
<keyword evidence="1" id="KW-1133">Transmembrane helix</keyword>
<evidence type="ECO:0000313" key="5">
    <source>
        <dbReference type="Proteomes" id="UP000234473"/>
    </source>
</evidence>